<dbReference type="GO" id="GO:0031505">
    <property type="term" value="P:fungal-type cell wall organization"/>
    <property type="evidence" value="ECO:0007669"/>
    <property type="project" value="TreeGrafter"/>
</dbReference>
<dbReference type="InterPro" id="IPR051526">
    <property type="entry name" value="Beta-Glucosidase_SUN"/>
</dbReference>
<dbReference type="GO" id="GO:0009986">
    <property type="term" value="C:cell surface"/>
    <property type="evidence" value="ECO:0007669"/>
    <property type="project" value="TreeGrafter"/>
</dbReference>
<evidence type="ECO:0000256" key="3">
    <source>
        <dbReference type="ARBA" id="ARBA00022512"/>
    </source>
</evidence>
<keyword evidence="4" id="KW-0964">Secreted</keyword>
<keyword evidence="8" id="KW-0326">Glycosidase</keyword>
<dbReference type="Pfam" id="PF03856">
    <property type="entry name" value="SUN"/>
    <property type="match status" value="1"/>
</dbReference>
<keyword evidence="9" id="KW-0961">Cell wall biogenesis/degradation</keyword>
<proteinExistence type="inferred from homology"/>
<comment type="subcellular location">
    <subcellularLocation>
        <location evidence="1">Secreted</location>
        <location evidence="1">Cell wall</location>
    </subcellularLocation>
</comment>
<name>A0A9W6Z083_AMBMO</name>
<evidence type="ECO:0000313" key="12">
    <source>
        <dbReference type="Proteomes" id="UP001165063"/>
    </source>
</evidence>
<evidence type="ECO:0000256" key="2">
    <source>
        <dbReference type="ARBA" id="ARBA00010579"/>
    </source>
</evidence>
<comment type="similarity">
    <text evidence="2">Belongs to the SUN family.</text>
</comment>
<evidence type="ECO:0000256" key="7">
    <source>
        <dbReference type="ARBA" id="ARBA00023277"/>
    </source>
</evidence>
<evidence type="ECO:0000256" key="8">
    <source>
        <dbReference type="ARBA" id="ARBA00023295"/>
    </source>
</evidence>
<dbReference type="GO" id="GO:0009277">
    <property type="term" value="C:fungal-type cell wall"/>
    <property type="evidence" value="ECO:0007669"/>
    <property type="project" value="TreeGrafter"/>
</dbReference>
<gene>
    <name evidence="11" type="ORF">Amon01_000488700</name>
</gene>
<dbReference type="AlphaFoldDB" id="A0A9W6Z083"/>
<organism evidence="11 12">
    <name type="scientific">Ambrosiozyma monospora</name>
    <name type="common">Yeast</name>
    <name type="synonym">Endomycopsis monosporus</name>
    <dbReference type="NCBI Taxonomy" id="43982"/>
    <lineage>
        <taxon>Eukaryota</taxon>
        <taxon>Fungi</taxon>
        <taxon>Dikarya</taxon>
        <taxon>Ascomycota</taxon>
        <taxon>Saccharomycotina</taxon>
        <taxon>Pichiomycetes</taxon>
        <taxon>Pichiales</taxon>
        <taxon>Pichiaceae</taxon>
        <taxon>Ambrosiozyma</taxon>
    </lineage>
</organism>
<protein>
    <submittedName>
        <fullName evidence="11">Unnamed protein product</fullName>
    </submittedName>
</protein>
<keyword evidence="10" id="KW-0624">Polysaccharide degradation</keyword>
<keyword evidence="5" id="KW-0732">Signal</keyword>
<evidence type="ECO:0000256" key="5">
    <source>
        <dbReference type="ARBA" id="ARBA00022729"/>
    </source>
</evidence>
<keyword evidence="7" id="KW-0119">Carbohydrate metabolism</keyword>
<dbReference type="PANTHER" id="PTHR31316">
    <property type="entry name" value="BETA-GLUCOSIDASE-LIKE PROTEIN NCA3, MITOCHONDRIAL-RELATED"/>
    <property type="match status" value="1"/>
</dbReference>
<evidence type="ECO:0000256" key="10">
    <source>
        <dbReference type="ARBA" id="ARBA00023326"/>
    </source>
</evidence>
<sequence>MDIPTVVEAGGENILTVVDQDTYFEWQGKKTSAQYYVNNAGKSWEDGCVWGNSGDDFGNWAPLNFGAGYTDGISYLSLIPNPNNYDAANYNVKIVAYDDSAVVQGECVYENGKYNGNGSDGCTVAVSSGKAKFVFYN</sequence>
<reference evidence="11" key="1">
    <citation type="submission" date="2023-04" db="EMBL/GenBank/DDBJ databases">
        <title>Ambrosiozyma monospora NBRC 1965.</title>
        <authorList>
            <person name="Ichikawa N."/>
            <person name="Sato H."/>
            <person name="Tonouchi N."/>
        </authorList>
    </citation>
    <scope>NUCLEOTIDE SEQUENCE</scope>
    <source>
        <strain evidence="11">NBRC 1965</strain>
    </source>
</reference>
<dbReference type="EMBL" id="BSXU01002481">
    <property type="protein sequence ID" value="GMG37926.1"/>
    <property type="molecule type" value="Genomic_DNA"/>
</dbReference>
<keyword evidence="12" id="KW-1185">Reference proteome</keyword>
<keyword evidence="3" id="KW-0134">Cell wall</keyword>
<evidence type="ECO:0000313" key="11">
    <source>
        <dbReference type="EMBL" id="GMG37926.1"/>
    </source>
</evidence>
<evidence type="ECO:0000256" key="4">
    <source>
        <dbReference type="ARBA" id="ARBA00022525"/>
    </source>
</evidence>
<keyword evidence="6" id="KW-0378">Hydrolase</keyword>
<dbReference type="Proteomes" id="UP001165063">
    <property type="component" value="Unassembled WGS sequence"/>
</dbReference>
<accession>A0A9W6Z083</accession>
<dbReference type="GO" id="GO:0000272">
    <property type="term" value="P:polysaccharide catabolic process"/>
    <property type="evidence" value="ECO:0007669"/>
    <property type="project" value="UniProtKB-KW"/>
</dbReference>
<dbReference type="PANTHER" id="PTHR31316:SF0">
    <property type="entry name" value="SECRETED BETA-GLUCOSIDASE SIM1-RELATED"/>
    <property type="match status" value="1"/>
</dbReference>
<dbReference type="GO" id="GO:0016798">
    <property type="term" value="F:hydrolase activity, acting on glycosyl bonds"/>
    <property type="evidence" value="ECO:0007669"/>
    <property type="project" value="UniProtKB-KW"/>
</dbReference>
<dbReference type="OrthoDB" id="5339822at2759"/>
<evidence type="ECO:0000256" key="1">
    <source>
        <dbReference type="ARBA" id="ARBA00004191"/>
    </source>
</evidence>
<comment type="caution">
    <text evidence="11">The sequence shown here is derived from an EMBL/GenBank/DDBJ whole genome shotgun (WGS) entry which is preliminary data.</text>
</comment>
<evidence type="ECO:0000256" key="9">
    <source>
        <dbReference type="ARBA" id="ARBA00023316"/>
    </source>
</evidence>
<evidence type="ECO:0000256" key="6">
    <source>
        <dbReference type="ARBA" id="ARBA00022801"/>
    </source>
</evidence>
<dbReference type="InterPro" id="IPR005556">
    <property type="entry name" value="SUN"/>
</dbReference>